<feature type="region of interest" description="Disordered" evidence="1">
    <location>
        <begin position="267"/>
        <end position="367"/>
    </location>
</feature>
<feature type="compositionally biased region" description="Polar residues" evidence="1">
    <location>
        <begin position="193"/>
        <end position="209"/>
    </location>
</feature>
<name>A0A0S4J3D7_BODSA</name>
<reference evidence="3" key="1">
    <citation type="submission" date="2015-09" db="EMBL/GenBank/DDBJ databases">
        <authorList>
            <consortium name="Pathogen Informatics"/>
        </authorList>
    </citation>
    <scope>NUCLEOTIDE SEQUENCE [LARGE SCALE GENOMIC DNA]</scope>
    <source>
        <strain evidence="3">Lake Konstanz</strain>
    </source>
</reference>
<dbReference type="AlphaFoldDB" id="A0A0S4J3D7"/>
<dbReference type="EMBL" id="CYKH01001208">
    <property type="protein sequence ID" value="CUG85888.1"/>
    <property type="molecule type" value="Genomic_DNA"/>
</dbReference>
<feature type="compositionally biased region" description="Basic residues" evidence="1">
    <location>
        <begin position="492"/>
        <end position="506"/>
    </location>
</feature>
<feature type="compositionally biased region" description="Polar residues" evidence="1">
    <location>
        <begin position="326"/>
        <end position="351"/>
    </location>
</feature>
<feature type="compositionally biased region" description="Basic and acidic residues" evidence="1">
    <location>
        <begin position="183"/>
        <end position="192"/>
    </location>
</feature>
<feature type="compositionally biased region" description="Low complexity" evidence="1">
    <location>
        <begin position="424"/>
        <end position="437"/>
    </location>
</feature>
<gene>
    <name evidence="2" type="ORF">BSAL_90975</name>
</gene>
<evidence type="ECO:0000313" key="2">
    <source>
        <dbReference type="EMBL" id="CUG85888.1"/>
    </source>
</evidence>
<feature type="compositionally biased region" description="Low complexity" evidence="1">
    <location>
        <begin position="402"/>
        <end position="415"/>
    </location>
</feature>
<feature type="compositionally biased region" description="Low complexity" evidence="1">
    <location>
        <begin position="222"/>
        <end position="235"/>
    </location>
</feature>
<feature type="compositionally biased region" description="Pro residues" evidence="1">
    <location>
        <begin position="571"/>
        <end position="582"/>
    </location>
</feature>
<feature type="region of interest" description="Disordered" evidence="1">
    <location>
        <begin position="1"/>
        <end position="31"/>
    </location>
</feature>
<evidence type="ECO:0000256" key="1">
    <source>
        <dbReference type="SAM" id="MobiDB-lite"/>
    </source>
</evidence>
<dbReference type="Proteomes" id="UP000051952">
    <property type="component" value="Unassembled WGS sequence"/>
</dbReference>
<feature type="compositionally biased region" description="Low complexity" evidence="1">
    <location>
        <begin position="1"/>
        <end position="22"/>
    </location>
</feature>
<feature type="region of interest" description="Disordered" evidence="1">
    <location>
        <begin position="136"/>
        <end position="243"/>
    </location>
</feature>
<feature type="region of interest" description="Disordered" evidence="1">
    <location>
        <begin position="46"/>
        <end position="88"/>
    </location>
</feature>
<feature type="non-terminal residue" evidence="2">
    <location>
        <position position="759"/>
    </location>
</feature>
<feature type="compositionally biased region" description="Polar residues" evidence="1">
    <location>
        <begin position="288"/>
        <end position="301"/>
    </location>
</feature>
<feature type="region of interest" description="Disordered" evidence="1">
    <location>
        <begin position="714"/>
        <end position="736"/>
    </location>
</feature>
<feature type="compositionally biased region" description="Low complexity" evidence="1">
    <location>
        <begin position="551"/>
        <end position="570"/>
    </location>
</feature>
<feature type="region of interest" description="Disordered" evidence="1">
    <location>
        <begin position="474"/>
        <end position="585"/>
    </location>
</feature>
<feature type="region of interest" description="Disordered" evidence="1">
    <location>
        <begin position="399"/>
        <end position="446"/>
    </location>
</feature>
<feature type="region of interest" description="Disordered" evidence="1">
    <location>
        <begin position="625"/>
        <end position="651"/>
    </location>
</feature>
<feature type="compositionally biased region" description="Pro residues" evidence="1">
    <location>
        <begin position="514"/>
        <end position="523"/>
    </location>
</feature>
<proteinExistence type="predicted"/>
<feature type="compositionally biased region" description="Low complexity" evidence="1">
    <location>
        <begin position="165"/>
        <end position="182"/>
    </location>
</feature>
<feature type="compositionally biased region" description="Polar residues" evidence="1">
    <location>
        <begin position="725"/>
        <end position="736"/>
    </location>
</feature>
<organism evidence="2 3">
    <name type="scientific">Bodo saltans</name>
    <name type="common">Flagellated protozoan</name>
    <dbReference type="NCBI Taxonomy" id="75058"/>
    <lineage>
        <taxon>Eukaryota</taxon>
        <taxon>Discoba</taxon>
        <taxon>Euglenozoa</taxon>
        <taxon>Kinetoplastea</taxon>
        <taxon>Metakinetoplastina</taxon>
        <taxon>Eubodonida</taxon>
        <taxon>Bodonidae</taxon>
        <taxon>Bodo</taxon>
    </lineage>
</organism>
<keyword evidence="3" id="KW-1185">Reference proteome</keyword>
<sequence>MGCAASSPPVDDSTSSAAAARSQETTANAVVRRRAEKVQAAELAMNPDGVKACDPQQQQQLQRPMNELSALSFDDRHEPTGPPSVFFQPKAMSDVRDMNLIPIEDAHLASHSEEDARHSADDEAFQPREADVAPQLSEVDGGEQPQHATLTSLDAPRSTNHSHRTMISSKTFSTTITTTHNSLTRDGDDRSTPKSATNGPSGHGSSFHTTPDKRRSIDLSVATTTGGTNTATSSAQPPPPIQLFGVPHSPVHAGVGRGQLHQSTELLPGEMDGTPTTTTTFEGGGTQSRGSFRSLPSNTALMPTAGLFSVSPGANPGSMLEPPNSGRRQPTDSPGASTNTEDAGTTPQGFASSSRHQRSDNSSRNLRSALQASAEEEILTIQNQHRQLEGLVHMVRTGIAPTSSGSAGNGNRSNTRGGGGASMARSSTYPSSSQAASDPHNSSHIYNSSAHGDSLVFGTLSTAGGLHLAQTVQSLSSHASMDPPPSPAATRGTRKQRRSHHHHHHRDGSIVRSPMPPPYPPASPQQQPTHHRRQHSAQHNDSISEAPVVTPQNSSSGTQQQQQQSYNSVVPSPPPSMIPPSSPTTAVTIGMTPLLASSAVHVSPQQPAMAVFDVHHRNSSLGGSMLLSDAGSGAASTKKMDDVTTTPRPNPLAHSRLSEHISPTAASSSLPSGGILSSQQIVASAVLTAFHGTELIQGSESSMVFGQSLVGGGGGGGGGGAVRSSMESSQLPNSNTHNMSIYNAIQSSNVSENNRGGGA</sequence>
<protein>
    <submittedName>
        <fullName evidence="2">Uncharacterized protein</fullName>
    </submittedName>
</protein>
<dbReference type="VEuPathDB" id="TriTrypDB:BSAL_90975"/>
<evidence type="ECO:0000313" key="3">
    <source>
        <dbReference type="Proteomes" id="UP000051952"/>
    </source>
</evidence>
<accession>A0A0S4J3D7</accession>